<dbReference type="InterPro" id="IPR016181">
    <property type="entry name" value="Acyl_CoA_acyltransferase"/>
</dbReference>
<dbReference type="Proteomes" id="UP000469215">
    <property type="component" value="Unassembled WGS sequence"/>
</dbReference>
<proteinExistence type="predicted"/>
<keyword evidence="1 4" id="KW-0808">Transferase</keyword>
<dbReference type="PROSITE" id="PS51186">
    <property type="entry name" value="GNAT"/>
    <property type="match status" value="1"/>
</dbReference>
<evidence type="ECO:0000259" key="3">
    <source>
        <dbReference type="PROSITE" id="PS51186"/>
    </source>
</evidence>
<dbReference type="CDD" id="cd04301">
    <property type="entry name" value="NAT_SF"/>
    <property type="match status" value="1"/>
</dbReference>
<dbReference type="AlphaFoldDB" id="A0A6N9H9F4"/>
<dbReference type="RefSeq" id="WP_160954090.1">
    <property type="nucleotide sequence ID" value="NZ_WWEQ01000067.1"/>
</dbReference>
<dbReference type="GO" id="GO:0008080">
    <property type="term" value="F:N-acetyltransferase activity"/>
    <property type="evidence" value="ECO:0007669"/>
    <property type="project" value="InterPro"/>
</dbReference>
<dbReference type="GO" id="GO:0005737">
    <property type="term" value="C:cytoplasm"/>
    <property type="evidence" value="ECO:0007669"/>
    <property type="project" value="TreeGrafter"/>
</dbReference>
<keyword evidence="2" id="KW-0012">Acyltransferase</keyword>
<dbReference type="InterPro" id="IPR045039">
    <property type="entry name" value="NSI-like"/>
</dbReference>
<evidence type="ECO:0000256" key="2">
    <source>
        <dbReference type="ARBA" id="ARBA00023315"/>
    </source>
</evidence>
<keyword evidence="5" id="KW-1185">Reference proteome</keyword>
<dbReference type="EMBL" id="WWEQ01000067">
    <property type="protein sequence ID" value="MYM20677.1"/>
    <property type="molecule type" value="Genomic_DNA"/>
</dbReference>
<dbReference type="InterPro" id="IPR000182">
    <property type="entry name" value="GNAT_dom"/>
</dbReference>
<accession>A0A6N9H9F4</accession>
<evidence type="ECO:0000256" key="1">
    <source>
        <dbReference type="ARBA" id="ARBA00022679"/>
    </source>
</evidence>
<dbReference type="PANTHER" id="PTHR43626:SF4">
    <property type="entry name" value="GCN5-RELATED N-ACETYLTRANSFERASE 2, CHLOROPLASTIC"/>
    <property type="match status" value="1"/>
</dbReference>
<comment type="caution">
    <text evidence="4">The sequence shown here is derived from an EMBL/GenBank/DDBJ whole genome shotgun (WGS) entry which is preliminary data.</text>
</comment>
<protein>
    <submittedName>
        <fullName evidence="4">GNAT family N-acetyltransferase</fullName>
    </submittedName>
</protein>
<dbReference type="Gene3D" id="3.40.630.30">
    <property type="match status" value="1"/>
</dbReference>
<name>A0A6N9H9F4_9MICO</name>
<evidence type="ECO:0000313" key="5">
    <source>
        <dbReference type="Proteomes" id="UP000469215"/>
    </source>
</evidence>
<feature type="domain" description="N-acetyltransferase" evidence="3">
    <location>
        <begin position="2"/>
        <end position="136"/>
    </location>
</feature>
<reference evidence="4 5" key="1">
    <citation type="submission" date="2020-01" db="EMBL/GenBank/DDBJ databases">
        <authorList>
            <person name="Deng T."/>
        </authorList>
    </citation>
    <scope>NUCLEOTIDE SEQUENCE [LARGE SCALE GENOMIC DNA]</scope>
    <source>
        <strain evidence="4 5">5221</strain>
    </source>
</reference>
<dbReference type="SUPFAM" id="SSF55729">
    <property type="entry name" value="Acyl-CoA N-acyltransferases (Nat)"/>
    <property type="match status" value="1"/>
</dbReference>
<gene>
    <name evidence="4" type="ORF">GSY69_12090</name>
</gene>
<organism evidence="4 5">
    <name type="scientific">Brevibacterium rongguiense</name>
    <dbReference type="NCBI Taxonomy" id="2695267"/>
    <lineage>
        <taxon>Bacteria</taxon>
        <taxon>Bacillati</taxon>
        <taxon>Actinomycetota</taxon>
        <taxon>Actinomycetes</taxon>
        <taxon>Micrococcales</taxon>
        <taxon>Brevibacteriaceae</taxon>
        <taxon>Brevibacterium</taxon>
    </lineage>
</organism>
<dbReference type="Pfam" id="PF00583">
    <property type="entry name" value="Acetyltransf_1"/>
    <property type="match status" value="1"/>
</dbReference>
<sequence>MITYETAQHAVHPAQAEEFFVGWPAPPTPEMLVRVMDASHRRVWALERGRPVGFANAISDGLLTAFIPWLEVLPGHQGRGIGSELLRRIVAELDGMYSIDLTCDEELVPFYTARGFTGIAGAGIRRPGALRAVLKS</sequence>
<dbReference type="PANTHER" id="PTHR43626">
    <property type="entry name" value="ACYL-COA N-ACYLTRANSFERASE"/>
    <property type="match status" value="1"/>
</dbReference>
<evidence type="ECO:0000313" key="4">
    <source>
        <dbReference type="EMBL" id="MYM20677.1"/>
    </source>
</evidence>